<name>A0A9P5SJ51_9FUNG</name>
<evidence type="ECO:0000256" key="1">
    <source>
        <dbReference type="SAM" id="MobiDB-lite"/>
    </source>
</evidence>
<reference evidence="2" key="1">
    <citation type="journal article" date="2020" name="Fungal Divers.">
        <title>Resolving the Mortierellaceae phylogeny through synthesis of multi-gene phylogenetics and phylogenomics.</title>
        <authorList>
            <person name="Vandepol N."/>
            <person name="Liber J."/>
            <person name="Desiro A."/>
            <person name="Na H."/>
            <person name="Kennedy M."/>
            <person name="Barry K."/>
            <person name="Grigoriev I.V."/>
            <person name="Miller A.N."/>
            <person name="O'Donnell K."/>
            <person name="Stajich J.E."/>
            <person name="Bonito G."/>
        </authorList>
    </citation>
    <scope>NUCLEOTIDE SEQUENCE</scope>
    <source>
        <strain evidence="2">NVP1</strain>
    </source>
</reference>
<accession>A0A9P5SJ51</accession>
<dbReference type="Proteomes" id="UP000696485">
    <property type="component" value="Unassembled WGS sequence"/>
</dbReference>
<feature type="region of interest" description="Disordered" evidence="1">
    <location>
        <begin position="89"/>
        <end position="132"/>
    </location>
</feature>
<feature type="compositionally biased region" description="Low complexity" evidence="1">
    <location>
        <begin position="106"/>
        <end position="132"/>
    </location>
</feature>
<dbReference type="AlphaFoldDB" id="A0A9P5SJ51"/>
<feature type="compositionally biased region" description="Polar residues" evidence="1">
    <location>
        <begin position="17"/>
        <end position="30"/>
    </location>
</feature>
<organism evidence="2 3">
    <name type="scientific">Podila minutissima</name>
    <dbReference type="NCBI Taxonomy" id="64525"/>
    <lineage>
        <taxon>Eukaryota</taxon>
        <taxon>Fungi</taxon>
        <taxon>Fungi incertae sedis</taxon>
        <taxon>Mucoromycota</taxon>
        <taxon>Mortierellomycotina</taxon>
        <taxon>Mortierellomycetes</taxon>
        <taxon>Mortierellales</taxon>
        <taxon>Mortierellaceae</taxon>
        <taxon>Podila</taxon>
    </lineage>
</organism>
<sequence>MVDQCNLQPSPSSPSSTHTSYEFPPSSSSEICPRDLEVIQDVDEERLDEDPDHTSSLHSQHPTTPAQPIPTSSSGRRFSRRLSYHQYQYHSTSSNGNTCPSTPALSSSPPMQGMFSSSSSVTSSPGGSSLPMSPSLVGMQCQFCGGAGMTGPLVGGHGSSGSSGQWTSDLRQYIMTDIGPQPSNSQVPTLRSGSHLVRQRSSSKISPAAATMPLANGGMVCPECGGCGQQSADGVVPYGGCGGHGGFYGRYASVTDLCTIPQDEILPPMKVPFENRRFVSHDEWDDDE</sequence>
<evidence type="ECO:0000313" key="3">
    <source>
        <dbReference type="Proteomes" id="UP000696485"/>
    </source>
</evidence>
<feature type="region of interest" description="Disordered" evidence="1">
    <location>
        <begin position="1"/>
        <end position="77"/>
    </location>
</feature>
<comment type="caution">
    <text evidence="2">The sequence shown here is derived from an EMBL/GenBank/DDBJ whole genome shotgun (WGS) entry which is preliminary data.</text>
</comment>
<feature type="compositionally biased region" description="Acidic residues" evidence="1">
    <location>
        <begin position="38"/>
        <end position="51"/>
    </location>
</feature>
<dbReference type="EMBL" id="JAAAUY010000513">
    <property type="protein sequence ID" value="KAF9329010.1"/>
    <property type="molecule type" value="Genomic_DNA"/>
</dbReference>
<gene>
    <name evidence="2" type="ORF">BG006_007899</name>
</gene>
<evidence type="ECO:0000313" key="2">
    <source>
        <dbReference type="EMBL" id="KAF9329010.1"/>
    </source>
</evidence>
<feature type="compositionally biased region" description="Polar residues" evidence="1">
    <location>
        <begin position="95"/>
        <end position="105"/>
    </location>
</feature>
<feature type="compositionally biased region" description="Polar residues" evidence="1">
    <location>
        <begin position="54"/>
        <end position="71"/>
    </location>
</feature>
<protein>
    <submittedName>
        <fullName evidence="2">Uncharacterized protein</fullName>
    </submittedName>
</protein>
<proteinExistence type="predicted"/>
<keyword evidence="3" id="KW-1185">Reference proteome</keyword>